<protein>
    <submittedName>
        <fullName evidence="1">Uncharacterized protein</fullName>
    </submittedName>
</protein>
<accession>X0VUC5</accession>
<feature type="non-terminal residue" evidence="1">
    <location>
        <position position="267"/>
    </location>
</feature>
<dbReference type="EMBL" id="BARS01025438">
    <property type="protein sequence ID" value="GAG04151.1"/>
    <property type="molecule type" value="Genomic_DNA"/>
</dbReference>
<gene>
    <name evidence="1" type="ORF">S01H1_40204</name>
</gene>
<name>X0VUC5_9ZZZZ</name>
<dbReference type="AlphaFoldDB" id="X0VUC5"/>
<feature type="non-terminal residue" evidence="1">
    <location>
        <position position="1"/>
    </location>
</feature>
<comment type="caution">
    <text evidence="1">The sequence shown here is derived from an EMBL/GenBank/DDBJ whole genome shotgun (WGS) entry which is preliminary data.</text>
</comment>
<evidence type="ECO:0000313" key="1">
    <source>
        <dbReference type="EMBL" id="GAG04151.1"/>
    </source>
</evidence>
<sequence length="267" mass="29301">KMAFCTVADVRGAIDFPSSGAPISDDDITNFITQSEEEIQNIYKTMFGNVEKDATASSGTTASIVVPKGTFTEDQWNDYVVWVYEGTGVGQYRNIKDMTTAAILVEPNFLTNPDNTSKYRITKLGFGTAKLDGNGTKEFIVNDMPLVNLVKLKIDGTNITPTAVYRYNDSRLVLKTTAEKNAFSDNERQLVSIQYIYGVYKMPTIIKRLCIVISALRTLTAQIAGTYNDFTSVSLPGGFTGSKGEPFTNIRAALQSLQQEAKGIVYG</sequence>
<proteinExistence type="predicted"/>
<organism evidence="1">
    <name type="scientific">marine sediment metagenome</name>
    <dbReference type="NCBI Taxonomy" id="412755"/>
    <lineage>
        <taxon>unclassified sequences</taxon>
        <taxon>metagenomes</taxon>
        <taxon>ecological metagenomes</taxon>
    </lineage>
</organism>
<reference evidence="1" key="1">
    <citation type="journal article" date="2014" name="Front. Microbiol.">
        <title>High frequency of phylogenetically diverse reductive dehalogenase-homologous genes in deep subseafloor sedimentary metagenomes.</title>
        <authorList>
            <person name="Kawai M."/>
            <person name="Futagami T."/>
            <person name="Toyoda A."/>
            <person name="Takaki Y."/>
            <person name="Nishi S."/>
            <person name="Hori S."/>
            <person name="Arai W."/>
            <person name="Tsubouchi T."/>
            <person name="Morono Y."/>
            <person name="Uchiyama I."/>
            <person name="Ito T."/>
            <person name="Fujiyama A."/>
            <person name="Inagaki F."/>
            <person name="Takami H."/>
        </authorList>
    </citation>
    <scope>NUCLEOTIDE SEQUENCE</scope>
    <source>
        <strain evidence="1">Expedition CK06-06</strain>
    </source>
</reference>